<sequence>MTLTSSSTSPNGGGSSMMRTASLPATSSASVRVVSTNSHIGSKIVKPSVSSAAARQMQARITAAGSVQELRQQLQAPASLALMRLATVSSELLAPSAFVDAASNSSSSISSSNNGSNGSSALSSPAMMSMDDDSYYAAASIVASASGAASSSSSSAMASPQPFVPMPAGSDLLDDALIGLPSFDPTAPPQRVMQASKILANMLQTQHGYLPTLNFLRRIQKDEIQEFMRRDILEWLLRVSQHFEHHAETFATAVNLFDRFLSTLKVKPTHLQLIAATALLIAAKSQEQWNTHPTLSSLINASNAAFACSDILRMERIILARLKWTLATVTPHLLIHQMVPCLEQTLQFSAQQLDRLIRDAEAYSDAALIEYRYANQLPSTIACGALLCALARTSRGVHDKDLISGLLSLSGTEYDAASACFMDMKALLVDDGPVM</sequence>
<dbReference type="OrthoDB" id="306099at2759"/>
<keyword evidence="5" id="KW-1185">Reference proteome</keyword>
<dbReference type="InterPro" id="IPR046965">
    <property type="entry name" value="Cyclin_A/B-like"/>
</dbReference>
<evidence type="ECO:0000313" key="4">
    <source>
        <dbReference type="EMBL" id="KJE93084.1"/>
    </source>
</evidence>
<feature type="compositionally biased region" description="Low complexity" evidence="2">
    <location>
        <begin position="1"/>
        <end position="10"/>
    </location>
</feature>
<dbReference type="GO" id="GO:0044772">
    <property type="term" value="P:mitotic cell cycle phase transition"/>
    <property type="evidence" value="ECO:0007669"/>
    <property type="project" value="InterPro"/>
</dbReference>
<dbReference type="InterPro" id="IPR036915">
    <property type="entry name" value="Cyclin-like_sf"/>
</dbReference>
<dbReference type="FunFam" id="1.10.472.10:FF:000006">
    <property type="entry name" value="Cyclin I"/>
    <property type="match status" value="1"/>
</dbReference>
<dbReference type="SUPFAM" id="SSF47954">
    <property type="entry name" value="Cyclin-like"/>
    <property type="match status" value="1"/>
</dbReference>
<dbReference type="SMART" id="SM00385">
    <property type="entry name" value="CYCLIN"/>
    <property type="match status" value="1"/>
</dbReference>
<evidence type="ECO:0000256" key="1">
    <source>
        <dbReference type="RuleBase" id="RU000383"/>
    </source>
</evidence>
<accession>A0A0D2X2S8</accession>
<gene>
    <name evidence="4" type="ORF">CAOG_003927</name>
</gene>
<dbReference type="InParanoid" id="A0A0D2X2S8"/>
<dbReference type="OMA" id="PTAFQFM"/>
<dbReference type="PhylomeDB" id="A0A0D2X2S8"/>
<dbReference type="STRING" id="595528.A0A0D2X2S8"/>
<feature type="region of interest" description="Disordered" evidence="2">
    <location>
        <begin position="104"/>
        <end position="124"/>
    </location>
</feature>
<evidence type="ECO:0000313" key="5">
    <source>
        <dbReference type="Proteomes" id="UP000008743"/>
    </source>
</evidence>
<dbReference type="InterPro" id="IPR013763">
    <property type="entry name" value="Cyclin-like_dom"/>
</dbReference>
<evidence type="ECO:0000256" key="2">
    <source>
        <dbReference type="SAM" id="MobiDB-lite"/>
    </source>
</evidence>
<dbReference type="RefSeq" id="XP_004363655.1">
    <property type="nucleotide sequence ID" value="XM_004363598.2"/>
</dbReference>
<feature type="region of interest" description="Disordered" evidence="2">
    <location>
        <begin position="1"/>
        <end position="20"/>
    </location>
</feature>
<comment type="similarity">
    <text evidence="1">Belongs to the cyclin family.</text>
</comment>
<dbReference type="EMBL" id="KE346364">
    <property type="protein sequence ID" value="KJE93084.1"/>
    <property type="molecule type" value="Genomic_DNA"/>
</dbReference>
<dbReference type="PIRSF" id="PIRSF001771">
    <property type="entry name" value="Cyclin_A_B_D_E"/>
    <property type="match status" value="1"/>
</dbReference>
<dbReference type="Proteomes" id="UP000008743">
    <property type="component" value="Unassembled WGS sequence"/>
</dbReference>
<evidence type="ECO:0000259" key="3">
    <source>
        <dbReference type="SMART" id="SM00385"/>
    </source>
</evidence>
<dbReference type="AlphaFoldDB" id="A0A0D2X2S8"/>
<name>A0A0D2X2S8_CAPO3</name>
<dbReference type="eggNOG" id="KOG0656">
    <property type="taxonomic scope" value="Eukaryota"/>
</dbReference>
<dbReference type="InterPro" id="IPR006671">
    <property type="entry name" value="Cyclin_N"/>
</dbReference>
<organism evidence="4 5">
    <name type="scientific">Capsaspora owczarzaki (strain ATCC 30864)</name>
    <dbReference type="NCBI Taxonomy" id="595528"/>
    <lineage>
        <taxon>Eukaryota</taxon>
        <taxon>Filasterea</taxon>
        <taxon>Capsaspora</taxon>
    </lineage>
</organism>
<protein>
    <recommendedName>
        <fullName evidence="3">Cyclin-like domain-containing protein</fullName>
    </recommendedName>
</protein>
<dbReference type="Gene3D" id="1.10.472.10">
    <property type="entry name" value="Cyclin-like"/>
    <property type="match status" value="2"/>
</dbReference>
<keyword evidence="1" id="KW-0195">Cyclin</keyword>
<reference evidence="5" key="1">
    <citation type="submission" date="2011-02" db="EMBL/GenBank/DDBJ databases">
        <title>The Genome Sequence of Capsaspora owczarzaki ATCC 30864.</title>
        <authorList>
            <person name="Russ C."/>
            <person name="Cuomo C."/>
            <person name="Burger G."/>
            <person name="Gray M.W."/>
            <person name="Holland P.W.H."/>
            <person name="King N."/>
            <person name="Lang F.B.F."/>
            <person name="Roger A.J."/>
            <person name="Ruiz-Trillo I."/>
            <person name="Young S.K."/>
            <person name="Zeng Q."/>
            <person name="Gargeya S."/>
            <person name="Alvarado L."/>
            <person name="Berlin A."/>
            <person name="Chapman S.B."/>
            <person name="Chen Z."/>
            <person name="Freedman E."/>
            <person name="Gellesch M."/>
            <person name="Goldberg J."/>
            <person name="Griggs A."/>
            <person name="Gujja S."/>
            <person name="Heilman E."/>
            <person name="Heiman D."/>
            <person name="Howarth C."/>
            <person name="Mehta T."/>
            <person name="Neiman D."/>
            <person name="Pearson M."/>
            <person name="Roberts A."/>
            <person name="Saif S."/>
            <person name="Shea T."/>
            <person name="Shenoy N."/>
            <person name="Sisk P."/>
            <person name="Stolte C."/>
            <person name="Sykes S."/>
            <person name="White J."/>
            <person name="Yandava C."/>
            <person name="Haas B."/>
            <person name="Nusbaum C."/>
            <person name="Birren B."/>
        </authorList>
    </citation>
    <scope>NUCLEOTIDE SEQUENCE</scope>
    <source>
        <strain evidence="5">ATCC 30864</strain>
    </source>
</reference>
<feature type="domain" description="Cyclin-like" evidence="3">
    <location>
        <begin position="234"/>
        <end position="320"/>
    </location>
</feature>
<proteinExistence type="inferred from homology"/>
<dbReference type="Pfam" id="PF00134">
    <property type="entry name" value="Cyclin_N"/>
    <property type="match status" value="1"/>
</dbReference>
<dbReference type="GO" id="GO:0016538">
    <property type="term" value="F:cyclin-dependent protein serine/threonine kinase regulator activity"/>
    <property type="evidence" value="ECO:0007669"/>
    <property type="project" value="InterPro"/>
</dbReference>
<dbReference type="PANTHER" id="PTHR10177">
    <property type="entry name" value="CYCLINS"/>
    <property type="match status" value="1"/>
</dbReference>
<dbReference type="InterPro" id="IPR039361">
    <property type="entry name" value="Cyclin"/>
</dbReference>